<dbReference type="InterPro" id="IPR036291">
    <property type="entry name" value="NAD(P)-bd_dom_sf"/>
</dbReference>
<evidence type="ECO:0000259" key="3">
    <source>
        <dbReference type="Pfam" id="PF01408"/>
    </source>
</evidence>
<comment type="caution">
    <text evidence="5">The sequence shown here is derived from an EMBL/GenBank/DDBJ whole genome shotgun (WGS) entry which is preliminary data.</text>
</comment>
<dbReference type="PANTHER" id="PTHR22604:SF105">
    <property type="entry name" value="TRANS-1,2-DIHYDROBENZENE-1,2-DIOL DEHYDROGENASE"/>
    <property type="match status" value="1"/>
</dbReference>
<dbReference type="InterPro" id="IPR000683">
    <property type="entry name" value="Gfo/Idh/MocA-like_OxRdtase_N"/>
</dbReference>
<keyword evidence="2" id="KW-0560">Oxidoreductase</keyword>
<dbReference type="GO" id="GO:0000166">
    <property type="term" value="F:nucleotide binding"/>
    <property type="evidence" value="ECO:0007669"/>
    <property type="project" value="InterPro"/>
</dbReference>
<name>A0A841I3D5_9DEIO</name>
<evidence type="ECO:0000259" key="4">
    <source>
        <dbReference type="Pfam" id="PF22725"/>
    </source>
</evidence>
<dbReference type="SUPFAM" id="SSF51735">
    <property type="entry name" value="NAD(P)-binding Rossmann-fold domains"/>
    <property type="match status" value="1"/>
</dbReference>
<comment type="similarity">
    <text evidence="1">Belongs to the Gfo/Idh/MocA family.</text>
</comment>
<dbReference type="EMBL" id="JACHHG010000015">
    <property type="protein sequence ID" value="MBB6099813.1"/>
    <property type="molecule type" value="Genomic_DNA"/>
</dbReference>
<dbReference type="Proteomes" id="UP000569951">
    <property type="component" value="Unassembled WGS sequence"/>
</dbReference>
<accession>A0A841I3D5</accession>
<dbReference type="Pfam" id="PF22725">
    <property type="entry name" value="GFO_IDH_MocA_C3"/>
    <property type="match status" value="1"/>
</dbReference>
<reference evidence="5 6" key="1">
    <citation type="submission" date="2020-08" db="EMBL/GenBank/DDBJ databases">
        <title>Genomic Encyclopedia of Type Strains, Phase IV (KMG-IV): sequencing the most valuable type-strain genomes for metagenomic binning, comparative biology and taxonomic classification.</title>
        <authorList>
            <person name="Goeker M."/>
        </authorList>
    </citation>
    <scope>NUCLEOTIDE SEQUENCE [LARGE SCALE GENOMIC DNA]</scope>
    <source>
        <strain evidence="5 6">DSM 21458</strain>
    </source>
</reference>
<dbReference type="Gene3D" id="3.40.50.720">
    <property type="entry name" value="NAD(P)-binding Rossmann-like Domain"/>
    <property type="match status" value="1"/>
</dbReference>
<evidence type="ECO:0000313" key="5">
    <source>
        <dbReference type="EMBL" id="MBB6099813.1"/>
    </source>
</evidence>
<keyword evidence="6" id="KW-1185">Reference proteome</keyword>
<sequence length="322" mass="34848">MTLLMTLRWGLLGTARISRSSLLPALRAAGQQIVAVGSRDTARAEAFAREEGIARGGSYDDLLNDPSIEAVYNPLPNSEHLPMTLRALAAGKHVLCEKPLALNAAEVEQMYAAARRAGRVVLEAFSYRFHPQVDRALELVRSGGIGELRRMQGSFCFQLTRPEDIRWSPELGGGALYDVGCYPINLARLLAGSDPVRATGWAELTERGVDHTFSGSLEFAAARLGFDCSFVLARSQSFTALGTEGSVHLELPFSSKGQAVVLRVNGLEERFEPCDPYQRMVEHFAAVAGGETARWGEADALGQARTLDALFASAQAGRPVEL</sequence>
<protein>
    <submittedName>
        <fullName evidence="5">Putative dehydrogenase</fullName>
    </submittedName>
</protein>
<feature type="domain" description="Gfo/Idh/MocA-like oxidoreductase N-terminal" evidence="3">
    <location>
        <begin position="7"/>
        <end position="123"/>
    </location>
</feature>
<proteinExistence type="inferred from homology"/>
<feature type="domain" description="GFO/IDH/MocA-like oxidoreductase" evidence="4">
    <location>
        <begin position="135"/>
        <end position="247"/>
    </location>
</feature>
<dbReference type="InterPro" id="IPR055170">
    <property type="entry name" value="GFO_IDH_MocA-like_dom"/>
</dbReference>
<evidence type="ECO:0000256" key="2">
    <source>
        <dbReference type="ARBA" id="ARBA00023002"/>
    </source>
</evidence>
<evidence type="ECO:0000256" key="1">
    <source>
        <dbReference type="ARBA" id="ARBA00010928"/>
    </source>
</evidence>
<evidence type="ECO:0000313" key="6">
    <source>
        <dbReference type="Proteomes" id="UP000569951"/>
    </source>
</evidence>
<dbReference type="RefSeq" id="WP_246351660.1">
    <property type="nucleotide sequence ID" value="NZ_JACHHG010000015.1"/>
</dbReference>
<gene>
    <name evidence="5" type="ORF">HNR42_003271</name>
</gene>
<dbReference type="PANTHER" id="PTHR22604">
    <property type="entry name" value="OXIDOREDUCTASES"/>
    <property type="match status" value="1"/>
</dbReference>
<dbReference type="GO" id="GO:0016491">
    <property type="term" value="F:oxidoreductase activity"/>
    <property type="evidence" value="ECO:0007669"/>
    <property type="project" value="UniProtKB-KW"/>
</dbReference>
<dbReference type="InterPro" id="IPR050984">
    <property type="entry name" value="Gfo/Idh/MocA_domain"/>
</dbReference>
<dbReference type="Gene3D" id="3.30.360.10">
    <property type="entry name" value="Dihydrodipicolinate Reductase, domain 2"/>
    <property type="match status" value="1"/>
</dbReference>
<dbReference type="AlphaFoldDB" id="A0A841I3D5"/>
<dbReference type="SUPFAM" id="SSF55347">
    <property type="entry name" value="Glyceraldehyde-3-phosphate dehydrogenase-like, C-terminal domain"/>
    <property type="match status" value="1"/>
</dbReference>
<organism evidence="5 6">
    <name type="scientific">Deinobacterium chartae</name>
    <dbReference type="NCBI Taxonomy" id="521158"/>
    <lineage>
        <taxon>Bacteria</taxon>
        <taxon>Thermotogati</taxon>
        <taxon>Deinococcota</taxon>
        <taxon>Deinococci</taxon>
        <taxon>Deinococcales</taxon>
        <taxon>Deinococcaceae</taxon>
        <taxon>Deinobacterium</taxon>
    </lineage>
</organism>
<dbReference type="Pfam" id="PF01408">
    <property type="entry name" value="GFO_IDH_MocA"/>
    <property type="match status" value="1"/>
</dbReference>